<evidence type="ECO:0000313" key="2">
    <source>
        <dbReference type="EMBL" id="KRK79375.1"/>
    </source>
</evidence>
<dbReference type="STRING" id="1423775.FD03_GL001742"/>
<protein>
    <submittedName>
        <fullName evidence="2">Cell surface SD repeat-containing protein</fullName>
    </submittedName>
</protein>
<dbReference type="PATRIC" id="fig|1423775.4.peg.1776"/>
<dbReference type="RefSeq" id="WP_155832050.1">
    <property type="nucleotide sequence ID" value="NZ_AZDZ01000019.1"/>
</dbReference>
<proteinExistence type="predicted"/>
<dbReference type="Proteomes" id="UP000051248">
    <property type="component" value="Unassembled WGS sequence"/>
</dbReference>
<accession>A0A0R1K6U0</accession>
<dbReference type="SUPFAM" id="SSF49373">
    <property type="entry name" value="Invasin/intimin cell-adhesion fragments"/>
    <property type="match status" value="1"/>
</dbReference>
<dbReference type="InterPro" id="IPR008964">
    <property type="entry name" value="Invasin/intimin_cell_adhesion"/>
</dbReference>
<name>A0A0R1K6U0_9LACO</name>
<keyword evidence="3" id="KW-1185">Reference proteome</keyword>
<evidence type="ECO:0000313" key="3">
    <source>
        <dbReference type="Proteomes" id="UP000051248"/>
    </source>
</evidence>
<gene>
    <name evidence="2" type="ORF">FD03_GL001742</name>
</gene>
<sequence length="370" mass="41051">MMNRGKAAKLGLVTLFSTLALGTFVVQNNIEVNAAPLGTELQYYLNDPTPAPSKFLNIWNSNGYDLQPDPVYNIQVNDATKTIYTDAARSVWSVIGGVFDAPHYRWYKSDDGKTWTEVPEWQNGHRKNMPINATEEGTTWYQLDTQYWNYLTGWLTKTHIYSNVTQVNALTESIDADSVNVSTDSDYIYNISDELMNVTYAHATVNPTNATGTIKWSTDNPDLITIDKNTGKITANSKGSVGKASVIATYTGSTESNVKTVVGRSQVTVGGGLNNQTAKVGGTATFKLQGNTDDFYGYWDDNNISVEWYSKQATQKDSKEKLLGSTTNLYYTTNPVSKENDADQYRAKIIMRKGTKKTTLTTNWATLSVK</sequence>
<reference evidence="2 3" key="1">
    <citation type="journal article" date="2015" name="Genome Announc.">
        <title>Expanding the biotechnology potential of lactobacilli through comparative genomics of 213 strains and associated genera.</title>
        <authorList>
            <person name="Sun Z."/>
            <person name="Harris H.M."/>
            <person name="McCann A."/>
            <person name="Guo C."/>
            <person name="Argimon S."/>
            <person name="Zhang W."/>
            <person name="Yang X."/>
            <person name="Jeffery I.B."/>
            <person name="Cooney J.C."/>
            <person name="Kagawa T.F."/>
            <person name="Liu W."/>
            <person name="Song Y."/>
            <person name="Salvetti E."/>
            <person name="Wrobel A."/>
            <person name="Rasinkangas P."/>
            <person name="Parkhill J."/>
            <person name="Rea M.C."/>
            <person name="O'Sullivan O."/>
            <person name="Ritari J."/>
            <person name="Douillard F.P."/>
            <person name="Paul Ross R."/>
            <person name="Yang R."/>
            <person name="Briner A.E."/>
            <person name="Felis G.E."/>
            <person name="de Vos W.M."/>
            <person name="Barrangou R."/>
            <person name="Klaenhammer T.R."/>
            <person name="Caufield P.W."/>
            <person name="Cui Y."/>
            <person name="Zhang H."/>
            <person name="O'Toole P.W."/>
        </authorList>
    </citation>
    <scope>NUCLEOTIDE SEQUENCE [LARGE SCALE GENOMIC DNA]</scope>
    <source>
        <strain evidence="2 3">DSM 19682</strain>
    </source>
</reference>
<organism evidence="2 3">
    <name type="scientific">Companilactobacillus nodensis DSM 19682 = JCM 14932 = NBRC 107160</name>
    <dbReference type="NCBI Taxonomy" id="1423775"/>
    <lineage>
        <taxon>Bacteria</taxon>
        <taxon>Bacillati</taxon>
        <taxon>Bacillota</taxon>
        <taxon>Bacilli</taxon>
        <taxon>Lactobacillales</taxon>
        <taxon>Lactobacillaceae</taxon>
        <taxon>Companilactobacillus</taxon>
    </lineage>
</organism>
<comment type="caution">
    <text evidence="2">The sequence shown here is derived from an EMBL/GenBank/DDBJ whole genome shotgun (WGS) entry which is preliminary data.</text>
</comment>
<dbReference type="AlphaFoldDB" id="A0A0R1K6U0"/>
<feature type="chain" id="PRO_5038402117" evidence="1">
    <location>
        <begin position="23"/>
        <end position="370"/>
    </location>
</feature>
<dbReference type="eggNOG" id="COG5492">
    <property type="taxonomic scope" value="Bacteria"/>
</dbReference>
<dbReference type="OrthoDB" id="2318209at2"/>
<dbReference type="EMBL" id="AZDZ01000019">
    <property type="protein sequence ID" value="KRK79375.1"/>
    <property type="molecule type" value="Genomic_DNA"/>
</dbReference>
<keyword evidence="1" id="KW-0732">Signal</keyword>
<dbReference type="Gene3D" id="2.60.40.1080">
    <property type="match status" value="1"/>
</dbReference>
<evidence type="ECO:0000256" key="1">
    <source>
        <dbReference type="SAM" id="SignalP"/>
    </source>
</evidence>
<feature type="signal peptide" evidence="1">
    <location>
        <begin position="1"/>
        <end position="22"/>
    </location>
</feature>